<dbReference type="Proteomes" id="UP001165205">
    <property type="component" value="Unassembled WGS sequence"/>
</dbReference>
<evidence type="ECO:0000313" key="3">
    <source>
        <dbReference type="Proteomes" id="UP001165205"/>
    </source>
</evidence>
<evidence type="ECO:0000313" key="2">
    <source>
        <dbReference type="EMBL" id="GMG22829.1"/>
    </source>
</evidence>
<accession>A0AAN4Y8A6</accession>
<dbReference type="AlphaFoldDB" id="A0AAN4Y8A6"/>
<feature type="region of interest" description="Disordered" evidence="1">
    <location>
        <begin position="70"/>
        <end position="139"/>
    </location>
</feature>
<gene>
    <name evidence="2" type="ORF">Aory04_000039500</name>
</gene>
<evidence type="ECO:0000256" key="1">
    <source>
        <dbReference type="SAM" id="MobiDB-lite"/>
    </source>
</evidence>
<feature type="region of interest" description="Disordered" evidence="1">
    <location>
        <begin position="1"/>
        <end position="22"/>
    </location>
</feature>
<sequence length="139" mass="14839">MVSASGSGAYDRSTGSRSKREENSIRWVELLEKFKTVQERARRALRARERPFDDGVAGFQGQSLAAALSAADQARNKERATLPDTPRTGLGLGAGAEGRRSPADVGNQKGGSILGAAHRHKTSLPNLGRLGIGSRKSKR</sequence>
<proteinExistence type="predicted"/>
<dbReference type="EMBL" id="BSYA01000002">
    <property type="protein sequence ID" value="GMG22829.1"/>
    <property type="molecule type" value="Genomic_DNA"/>
</dbReference>
<comment type="caution">
    <text evidence="2">The sequence shown here is derived from an EMBL/GenBank/DDBJ whole genome shotgun (WGS) entry which is preliminary data.</text>
</comment>
<protein>
    <submittedName>
        <fullName evidence="2">Unnamed protein product</fullName>
    </submittedName>
</protein>
<organism evidence="2 3">
    <name type="scientific">Aspergillus oryzae</name>
    <name type="common">Yellow koji mold</name>
    <dbReference type="NCBI Taxonomy" id="5062"/>
    <lineage>
        <taxon>Eukaryota</taxon>
        <taxon>Fungi</taxon>
        <taxon>Dikarya</taxon>
        <taxon>Ascomycota</taxon>
        <taxon>Pezizomycotina</taxon>
        <taxon>Eurotiomycetes</taxon>
        <taxon>Eurotiomycetidae</taxon>
        <taxon>Eurotiales</taxon>
        <taxon>Aspergillaceae</taxon>
        <taxon>Aspergillus</taxon>
        <taxon>Aspergillus subgen. Circumdati</taxon>
    </lineage>
</organism>
<reference evidence="2" key="1">
    <citation type="submission" date="2023-04" db="EMBL/GenBank/DDBJ databases">
        <title>Aspergillus oryzae NBRC 4228.</title>
        <authorList>
            <person name="Ichikawa N."/>
            <person name="Sato H."/>
            <person name="Tonouchi N."/>
        </authorList>
    </citation>
    <scope>NUCLEOTIDE SEQUENCE</scope>
    <source>
        <strain evidence="2">NBRC 4228</strain>
    </source>
</reference>
<name>A0AAN4Y8A6_ASPOZ</name>